<accession>A0A4Y2VYU7</accession>
<organism evidence="1 2">
    <name type="scientific">Araneus ventricosus</name>
    <name type="common">Orbweaver spider</name>
    <name type="synonym">Epeira ventricosa</name>
    <dbReference type="NCBI Taxonomy" id="182803"/>
    <lineage>
        <taxon>Eukaryota</taxon>
        <taxon>Metazoa</taxon>
        <taxon>Ecdysozoa</taxon>
        <taxon>Arthropoda</taxon>
        <taxon>Chelicerata</taxon>
        <taxon>Arachnida</taxon>
        <taxon>Araneae</taxon>
        <taxon>Araneomorphae</taxon>
        <taxon>Entelegynae</taxon>
        <taxon>Araneoidea</taxon>
        <taxon>Araneidae</taxon>
        <taxon>Araneus</taxon>
    </lineage>
</organism>
<gene>
    <name evidence="1" type="ORF">AVEN_24526_1</name>
</gene>
<sequence length="88" mass="10044">MSTIKPCSDGVWLGRSRFVLVDCGRWNSDQSRHSDGAWQQISRQRSSRRMRTDTIWPLPTVEVQALFTATAGNNRSIYKPTSPRSSLF</sequence>
<evidence type="ECO:0000313" key="2">
    <source>
        <dbReference type="Proteomes" id="UP000499080"/>
    </source>
</evidence>
<proteinExistence type="predicted"/>
<dbReference type="AlphaFoldDB" id="A0A4Y2VYU7"/>
<keyword evidence="2" id="KW-1185">Reference proteome</keyword>
<reference evidence="1 2" key="1">
    <citation type="journal article" date="2019" name="Sci. Rep.">
        <title>Orb-weaving spider Araneus ventricosus genome elucidates the spidroin gene catalogue.</title>
        <authorList>
            <person name="Kono N."/>
            <person name="Nakamura H."/>
            <person name="Ohtoshi R."/>
            <person name="Moran D.A.P."/>
            <person name="Shinohara A."/>
            <person name="Yoshida Y."/>
            <person name="Fujiwara M."/>
            <person name="Mori M."/>
            <person name="Tomita M."/>
            <person name="Arakawa K."/>
        </authorList>
    </citation>
    <scope>NUCLEOTIDE SEQUENCE [LARGE SCALE GENOMIC DNA]</scope>
</reference>
<protein>
    <submittedName>
        <fullName evidence="1">Uncharacterized protein</fullName>
    </submittedName>
</protein>
<dbReference type="EMBL" id="BGPR01052606">
    <property type="protein sequence ID" value="GBO29444.1"/>
    <property type="molecule type" value="Genomic_DNA"/>
</dbReference>
<name>A0A4Y2VYU7_ARAVE</name>
<evidence type="ECO:0000313" key="1">
    <source>
        <dbReference type="EMBL" id="GBO29444.1"/>
    </source>
</evidence>
<dbReference type="Proteomes" id="UP000499080">
    <property type="component" value="Unassembled WGS sequence"/>
</dbReference>
<comment type="caution">
    <text evidence="1">The sequence shown here is derived from an EMBL/GenBank/DDBJ whole genome shotgun (WGS) entry which is preliminary data.</text>
</comment>